<comment type="caution">
    <text evidence="4">The sequence shown here is derived from an EMBL/GenBank/DDBJ whole genome shotgun (WGS) entry which is preliminary data.</text>
</comment>
<dbReference type="Proteomes" id="UP001212997">
    <property type="component" value="Unassembled WGS sequence"/>
</dbReference>
<proteinExistence type="predicted"/>
<keyword evidence="2" id="KW-0812">Transmembrane</keyword>
<evidence type="ECO:0000313" key="5">
    <source>
        <dbReference type="Proteomes" id="UP001212997"/>
    </source>
</evidence>
<dbReference type="EMBL" id="JANAWD010000456">
    <property type="protein sequence ID" value="KAJ3479189.1"/>
    <property type="molecule type" value="Genomic_DNA"/>
</dbReference>
<dbReference type="PANTHER" id="PTHR31605:SF0">
    <property type="entry name" value="GLYCEROL-3-PHOSPHATE O-ACYLTRANSFERASE 1"/>
    <property type="match status" value="1"/>
</dbReference>
<dbReference type="SMART" id="SM00563">
    <property type="entry name" value="PlsC"/>
    <property type="match status" value="1"/>
</dbReference>
<reference evidence="4" key="1">
    <citation type="submission" date="2022-07" db="EMBL/GenBank/DDBJ databases">
        <title>Genome Sequence of Physisporinus lineatus.</title>
        <authorList>
            <person name="Buettner E."/>
        </authorList>
    </citation>
    <scope>NUCLEOTIDE SEQUENCE</scope>
    <source>
        <strain evidence="4">VT162</strain>
    </source>
</reference>
<evidence type="ECO:0000256" key="2">
    <source>
        <dbReference type="SAM" id="Phobius"/>
    </source>
</evidence>
<dbReference type="SUPFAM" id="SSF69593">
    <property type="entry name" value="Glycerol-3-phosphate (1)-acyltransferase"/>
    <property type="match status" value="1"/>
</dbReference>
<evidence type="ECO:0000256" key="1">
    <source>
        <dbReference type="SAM" id="MobiDB-lite"/>
    </source>
</evidence>
<keyword evidence="5" id="KW-1185">Reference proteome</keyword>
<dbReference type="AlphaFoldDB" id="A0AAD5YFE7"/>
<dbReference type="InterPro" id="IPR052744">
    <property type="entry name" value="GPAT/DAPAT"/>
</dbReference>
<feature type="transmembrane region" description="Helical" evidence="2">
    <location>
        <begin position="415"/>
        <end position="442"/>
    </location>
</feature>
<sequence>MTPSSSSSPLSPRSQLIYEGALLFWKTVTTLFFREIRPRGAFNIPRDGPVIFVVAPHANQFLDPLILAREVHRETGRQVQTLIAAKSMKRKAVGFFAGLMSSIPVARAADDAKPGTGRVYLSESDPCIVLGHRTKFLSELSPKMQIMLPKSINSAIAEVVEVISDTEVKIKKEFGGESGKGTTRIREKLKELEADGVKGLEWKKLPFVDQQEMYRYVYQCLKAGGCIGIFPEGGSHDRTDLLPLKAGVSLMALGAMANHPEVKVRIVPVGLSYFHAHKFRSRAVIEFGSAMDVPENFIEMFKAGGPQKREAVAKLLDLIYDGLKTVTIRAPDYDTLMLIQAARRLYKTPGQHLTLGQVVELNKRFLEGYLHFKDEPRVVKLREDVLKYNRLHTLKQVPIAQKASWKTLGLLCYRLILLLLWTVLALPGVILNGPIFLLASIISRKKAKEALAASVVKIHGRDVLATWKILISLGVAPLLYGFYAFLATLVAVKADAPLQWRIWTPFLVMSALPFIGYAALKFGEAGMDVLKSLRPLVVALAPGQQQLLQRLKEKRVSLANELADVINEFGPKVFEDFNEMRILVPSASVPPSTGQPGLWRRKSGTGAVDAQGNLLSHPMTWLDERLFGWSRSAKHGTSAWAGGTRSTEISRQPSRAATPDTSSDEEGDYDNILGVVEKGASRSRSRQNSYADLQKLRKSSNAGHSAGAPVRVSGEELRFTPMVKSPTVPSGANNAANGEGLHVRHRKPSLSGRVPVERISALDRKEDFEAATVEINNEIQEQKANGKTHQE</sequence>
<gene>
    <name evidence="4" type="ORF">NLI96_g9226</name>
</gene>
<accession>A0AAD5YFE7</accession>
<keyword evidence="2" id="KW-1133">Transmembrane helix</keyword>
<organism evidence="4 5">
    <name type="scientific">Meripilus lineatus</name>
    <dbReference type="NCBI Taxonomy" id="2056292"/>
    <lineage>
        <taxon>Eukaryota</taxon>
        <taxon>Fungi</taxon>
        <taxon>Dikarya</taxon>
        <taxon>Basidiomycota</taxon>
        <taxon>Agaricomycotina</taxon>
        <taxon>Agaricomycetes</taxon>
        <taxon>Polyporales</taxon>
        <taxon>Meripilaceae</taxon>
        <taxon>Meripilus</taxon>
    </lineage>
</organism>
<dbReference type="GO" id="GO:0004366">
    <property type="term" value="F:glycerol-3-phosphate O-acyltransferase activity"/>
    <property type="evidence" value="ECO:0007669"/>
    <property type="project" value="TreeGrafter"/>
</dbReference>
<feature type="compositionally biased region" description="Polar residues" evidence="1">
    <location>
        <begin position="644"/>
        <end position="661"/>
    </location>
</feature>
<feature type="transmembrane region" description="Helical" evidence="2">
    <location>
        <begin position="502"/>
        <end position="520"/>
    </location>
</feature>
<protein>
    <recommendedName>
        <fullName evidence="3">Phospholipid/glycerol acyltransferase domain-containing protein</fullName>
    </recommendedName>
</protein>
<dbReference type="GO" id="GO:0016287">
    <property type="term" value="F:glycerone-phosphate O-acyltransferase activity"/>
    <property type="evidence" value="ECO:0007669"/>
    <property type="project" value="TreeGrafter"/>
</dbReference>
<evidence type="ECO:0000259" key="3">
    <source>
        <dbReference type="SMART" id="SM00563"/>
    </source>
</evidence>
<feature type="domain" description="Phospholipid/glycerol acyltransferase" evidence="3">
    <location>
        <begin position="51"/>
        <end position="274"/>
    </location>
</feature>
<feature type="transmembrane region" description="Helical" evidence="2">
    <location>
        <begin position="463"/>
        <end position="490"/>
    </location>
</feature>
<dbReference type="GO" id="GO:0008654">
    <property type="term" value="P:phospholipid biosynthetic process"/>
    <property type="evidence" value="ECO:0007669"/>
    <property type="project" value="TreeGrafter"/>
</dbReference>
<dbReference type="InterPro" id="IPR002123">
    <property type="entry name" value="Plipid/glycerol_acylTrfase"/>
</dbReference>
<feature type="region of interest" description="Disordered" evidence="1">
    <location>
        <begin position="635"/>
        <end position="709"/>
    </location>
</feature>
<evidence type="ECO:0000313" key="4">
    <source>
        <dbReference type="EMBL" id="KAJ3479189.1"/>
    </source>
</evidence>
<dbReference type="PANTHER" id="PTHR31605">
    <property type="entry name" value="GLYCEROL-3-PHOSPHATE O-ACYLTRANSFERASE 1"/>
    <property type="match status" value="1"/>
</dbReference>
<dbReference type="Pfam" id="PF01553">
    <property type="entry name" value="Acyltransferase"/>
    <property type="match status" value="1"/>
</dbReference>
<keyword evidence="2" id="KW-0472">Membrane</keyword>
<name>A0AAD5YFE7_9APHY</name>